<evidence type="ECO:0000313" key="6">
    <source>
        <dbReference type="Proteomes" id="UP000235670"/>
    </source>
</evidence>
<accession>A0A2N6SD62</accession>
<dbReference type="InterPro" id="IPR036388">
    <property type="entry name" value="WH-like_DNA-bd_sf"/>
</dbReference>
<dbReference type="Gene3D" id="1.10.10.10">
    <property type="entry name" value="Winged helix-like DNA-binding domain superfamily/Winged helix DNA-binding domain"/>
    <property type="match status" value="1"/>
</dbReference>
<reference evidence="5 6" key="1">
    <citation type="submission" date="2017-09" db="EMBL/GenBank/DDBJ databases">
        <title>Bacterial strain isolated from the female urinary microbiota.</title>
        <authorList>
            <person name="Thomas-White K."/>
            <person name="Kumar N."/>
            <person name="Forster S."/>
            <person name="Putonti C."/>
            <person name="Lawley T."/>
            <person name="Wolfe A.J."/>
        </authorList>
    </citation>
    <scope>NUCLEOTIDE SEQUENCE [LARGE SCALE GENOMIC DNA]</scope>
    <source>
        <strain evidence="5 6">UMB0186</strain>
    </source>
</reference>
<feature type="domain" description="HTH hxlR-type" evidence="4">
    <location>
        <begin position="10"/>
        <end position="108"/>
    </location>
</feature>
<dbReference type="InterPro" id="IPR002577">
    <property type="entry name" value="HTH_HxlR"/>
</dbReference>
<organism evidence="5 6">
    <name type="scientific">Gemella sanguinis</name>
    <dbReference type="NCBI Taxonomy" id="84135"/>
    <lineage>
        <taxon>Bacteria</taxon>
        <taxon>Bacillati</taxon>
        <taxon>Bacillota</taxon>
        <taxon>Bacilli</taxon>
        <taxon>Bacillales</taxon>
        <taxon>Gemellaceae</taxon>
        <taxon>Gemella</taxon>
    </lineage>
</organism>
<evidence type="ECO:0000259" key="4">
    <source>
        <dbReference type="PROSITE" id="PS51118"/>
    </source>
</evidence>
<dbReference type="AlphaFoldDB" id="A0A2N6SD62"/>
<dbReference type="OrthoDB" id="9791143at2"/>
<evidence type="ECO:0000256" key="3">
    <source>
        <dbReference type="ARBA" id="ARBA00023163"/>
    </source>
</evidence>
<dbReference type="STRING" id="84135.GCA_001052115_01602"/>
<name>A0A2N6SD62_9BACL</name>
<dbReference type="Proteomes" id="UP000235670">
    <property type="component" value="Unassembled WGS sequence"/>
</dbReference>
<dbReference type="Pfam" id="PF01638">
    <property type="entry name" value="HxlR"/>
    <property type="match status" value="1"/>
</dbReference>
<keyword evidence="3" id="KW-0804">Transcription</keyword>
<keyword evidence="1" id="KW-0805">Transcription regulation</keyword>
<sequence length="118" mass="13736">MVEKELFGVCPFFTTQKILSGKWTILILHLLEGKAVRFNELQRELGTITQATLTKQLKQLEKDGLINRKVYAQIPPKVEYSLTEIGQKFHNVLNELENWGNDYIDFLEKSDRKDLVVQ</sequence>
<dbReference type="CDD" id="cd00090">
    <property type="entry name" value="HTH_ARSR"/>
    <property type="match status" value="1"/>
</dbReference>
<dbReference type="SUPFAM" id="SSF46785">
    <property type="entry name" value="Winged helix' DNA-binding domain"/>
    <property type="match status" value="1"/>
</dbReference>
<comment type="caution">
    <text evidence="5">The sequence shown here is derived from an EMBL/GenBank/DDBJ whole genome shotgun (WGS) entry which is preliminary data.</text>
</comment>
<keyword evidence="2" id="KW-0238">DNA-binding</keyword>
<dbReference type="EMBL" id="PNGT01000009">
    <property type="protein sequence ID" value="PMC51895.1"/>
    <property type="molecule type" value="Genomic_DNA"/>
</dbReference>
<dbReference type="GO" id="GO:0003677">
    <property type="term" value="F:DNA binding"/>
    <property type="evidence" value="ECO:0007669"/>
    <property type="project" value="UniProtKB-KW"/>
</dbReference>
<dbReference type="RefSeq" id="WP_102190191.1">
    <property type="nucleotide sequence ID" value="NZ_CAUUSG010000001.1"/>
</dbReference>
<evidence type="ECO:0000256" key="2">
    <source>
        <dbReference type="ARBA" id="ARBA00023125"/>
    </source>
</evidence>
<protein>
    <submittedName>
        <fullName evidence="5">Transcriptional regulator</fullName>
    </submittedName>
</protein>
<gene>
    <name evidence="5" type="ORF">CJ218_07795</name>
</gene>
<evidence type="ECO:0000313" key="5">
    <source>
        <dbReference type="EMBL" id="PMC51895.1"/>
    </source>
</evidence>
<proteinExistence type="predicted"/>
<dbReference type="InterPro" id="IPR036390">
    <property type="entry name" value="WH_DNA-bd_sf"/>
</dbReference>
<dbReference type="PANTHER" id="PTHR33204">
    <property type="entry name" value="TRANSCRIPTIONAL REGULATOR, MARR FAMILY"/>
    <property type="match status" value="1"/>
</dbReference>
<dbReference type="PROSITE" id="PS51118">
    <property type="entry name" value="HTH_HXLR"/>
    <property type="match status" value="1"/>
</dbReference>
<evidence type="ECO:0000256" key="1">
    <source>
        <dbReference type="ARBA" id="ARBA00023015"/>
    </source>
</evidence>
<dbReference type="InterPro" id="IPR011991">
    <property type="entry name" value="ArsR-like_HTH"/>
</dbReference>